<evidence type="ECO:0000313" key="2">
    <source>
        <dbReference type="EMBL" id="KAK8747899.1"/>
    </source>
</evidence>
<gene>
    <name evidence="2" type="ORF">OTU49_016219</name>
</gene>
<dbReference type="Proteomes" id="UP001445076">
    <property type="component" value="Unassembled WGS sequence"/>
</dbReference>
<comment type="caution">
    <text evidence="2">The sequence shown here is derived from an EMBL/GenBank/DDBJ whole genome shotgun (WGS) entry which is preliminary data.</text>
</comment>
<organism evidence="2 3">
    <name type="scientific">Cherax quadricarinatus</name>
    <name type="common">Australian red claw crayfish</name>
    <dbReference type="NCBI Taxonomy" id="27406"/>
    <lineage>
        <taxon>Eukaryota</taxon>
        <taxon>Metazoa</taxon>
        <taxon>Ecdysozoa</taxon>
        <taxon>Arthropoda</taxon>
        <taxon>Crustacea</taxon>
        <taxon>Multicrustacea</taxon>
        <taxon>Malacostraca</taxon>
        <taxon>Eumalacostraca</taxon>
        <taxon>Eucarida</taxon>
        <taxon>Decapoda</taxon>
        <taxon>Pleocyemata</taxon>
        <taxon>Astacidea</taxon>
        <taxon>Parastacoidea</taxon>
        <taxon>Parastacidae</taxon>
        <taxon>Cherax</taxon>
    </lineage>
</organism>
<reference evidence="2 3" key="1">
    <citation type="journal article" date="2024" name="BMC Genomics">
        <title>Genome assembly of redclaw crayfish (Cherax quadricarinatus) provides insights into its immune adaptation and hypoxia tolerance.</title>
        <authorList>
            <person name="Liu Z."/>
            <person name="Zheng J."/>
            <person name="Li H."/>
            <person name="Fang K."/>
            <person name="Wang S."/>
            <person name="He J."/>
            <person name="Zhou D."/>
            <person name="Weng S."/>
            <person name="Chi M."/>
            <person name="Gu Z."/>
            <person name="He J."/>
            <person name="Li F."/>
            <person name="Wang M."/>
        </authorList>
    </citation>
    <scope>NUCLEOTIDE SEQUENCE [LARGE SCALE GENOMIC DNA]</scope>
    <source>
        <strain evidence="2">ZL_2023a</strain>
    </source>
</reference>
<dbReference type="AlphaFoldDB" id="A0AAW0YC91"/>
<sequence>MYLCNLLTTIQMMAIGYKIIIKLSVYKYSRVCICQYHFVYLFTFYIICNTHHSSTYSILNQQKTNMKHSPENISKISGGNMKNYPENISNTSDGFYELH</sequence>
<proteinExistence type="predicted"/>
<keyword evidence="3" id="KW-1185">Reference proteome</keyword>
<protein>
    <submittedName>
        <fullName evidence="2">Uncharacterized protein</fullName>
    </submittedName>
</protein>
<accession>A0AAW0YC91</accession>
<evidence type="ECO:0000256" key="1">
    <source>
        <dbReference type="SAM" id="MobiDB-lite"/>
    </source>
</evidence>
<evidence type="ECO:0000313" key="3">
    <source>
        <dbReference type="Proteomes" id="UP001445076"/>
    </source>
</evidence>
<dbReference type="EMBL" id="JARKIK010000013">
    <property type="protein sequence ID" value="KAK8747899.1"/>
    <property type="molecule type" value="Genomic_DNA"/>
</dbReference>
<feature type="region of interest" description="Disordered" evidence="1">
    <location>
        <begin position="77"/>
        <end position="99"/>
    </location>
</feature>
<name>A0AAW0YC91_CHEQU</name>